<dbReference type="SUPFAM" id="SSF55486">
    <property type="entry name" value="Metalloproteases ('zincins'), catalytic domain"/>
    <property type="match status" value="1"/>
</dbReference>
<name>A0ABU3VAL5_9RHOB</name>
<dbReference type="InterPro" id="IPR011049">
    <property type="entry name" value="Serralysin-like_metalloprot_C"/>
</dbReference>
<comment type="subcellular location">
    <subcellularLocation>
        <location evidence="2">Secreted</location>
    </subcellularLocation>
</comment>
<keyword evidence="4" id="KW-0964">Secreted</keyword>
<sequence length="539" mass="57323">MTGVNELIASVRASGDQRIDAILHIRYWSDGEITYSLPRHASVYGSGYGGGENQGLIQASALMRETLIRNIDANSEAGTHRGFAVEGFTALDVSAGPARNATIRLAQTSSDPFDFGTAWGYYPGTFATSGDIWVHTDRFDYTSPKPGNYAHHTLIHEIGHALGLAHGHQSTAFGALPAAYDAMEYTVMTYRSYEGSVPGQYSNEPTGYAQSYMMLDIAALQYLYGANFETNSGDTIYSWLPQTGDTLVDGISAFETAGNRIFATIWDGGGEDTYDLSAYEVAVTVDLAPVGHSSFGEAQLARLGTGVYAKGNIYNALQYEGDARSLIENANGGSGADKIVGNDANNRLEGRSADDLLEGARGDDSAWGQRGNDTLKGGRGEDRLVGGHGNDRLFGGTDNDKLLGSAGHDRLFGRTGDDDLKGGLGNDLIAGGKGKDRLAGNHGNDQFLFKDFSDSTVGDGADLIRDFEQGFDRIDLSPLGGPPLAFEGTGTFKTGIGSVIYSHDADETRVLADVDGDGVADFQIDLIGLIDLTEADFIL</sequence>
<dbReference type="Pfam" id="PF00353">
    <property type="entry name" value="HemolysinCabind"/>
    <property type="match status" value="3"/>
</dbReference>
<dbReference type="InterPro" id="IPR001343">
    <property type="entry name" value="Hemolysn_Ca-bd"/>
</dbReference>
<dbReference type="CDD" id="cd04277">
    <property type="entry name" value="ZnMc_serralysin_like"/>
    <property type="match status" value="1"/>
</dbReference>
<dbReference type="EMBL" id="JASMWN010000003">
    <property type="protein sequence ID" value="MDU9003221.1"/>
    <property type="molecule type" value="Genomic_DNA"/>
</dbReference>
<dbReference type="SMART" id="SM00235">
    <property type="entry name" value="ZnMc"/>
    <property type="match status" value="1"/>
</dbReference>
<evidence type="ECO:0000313" key="8">
    <source>
        <dbReference type="EMBL" id="MDU9003221.1"/>
    </source>
</evidence>
<comment type="cofactor">
    <cofactor evidence="1">
        <name>Ca(2+)</name>
        <dbReference type="ChEBI" id="CHEBI:29108"/>
    </cofactor>
</comment>
<accession>A0ABU3VAL5</accession>
<comment type="similarity">
    <text evidence="3">Belongs to the peptidase M10B family.</text>
</comment>
<protein>
    <submittedName>
        <fullName evidence="8">M10 family metallopeptidase</fullName>
    </submittedName>
</protein>
<dbReference type="Pfam" id="PF08548">
    <property type="entry name" value="Peptidase_M10_C"/>
    <property type="match status" value="1"/>
</dbReference>
<dbReference type="InterPro" id="IPR050557">
    <property type="entry name" value="RTX_toxin/Mannuronan_C5-epim"/>
</dbReference>
<dbReference type="PROSITE" id="PS00330">
    <property type="entry name" value="HEMOLYSIN_CALCIUM"/>
    <property type="match status" value="2"/>
</dbReference>
<evidence type="ECO:0000256" key="6">
    <source>
        <dbReference type="SAM" id="MobiDB-lite"/>
    </source>
</evidence>
<dbReference type="InterPro" id="IPR034033">
    <property type="entry name" value="Serralysin-like"/>
</dbReference>
<dbReference type="PRINTS" id="PR00313">
    <property type="entry name" value="CABNDNGRPT"/>
</dbReference>
<proteinExistence type="inferred from homology"/>
<evidence type="ECO:0000256" key="5">
    <source>
        <dbReference type="ARBA" id="ARBA00022737"/>
    </source>
</evidence>
<dbReference type="SUPFAM" id="SSF51120">
    <property type="entry name" value="beta-Roll"/>
    <property type="match status" value="2"/>
</dbReference>
<dbReference type="InterPro" id="IPR018511">
    <property type="entry name" value="Hemolysin-typ_Ca-bd_CS"/>
</dbReference>
<comment type="caution">
    <text evidence="8">The sequence shown here is derived from an EMBL/GenBank/DDBJ whole genome shotgun (WGS) entry which is preliminary data.</text>
</comment>
<feature type="domain" description="Peptidase metallopeptidase" evidence="7">
    <location>
        <begin position="24"/>
        <end position="203"/>
    </location>
</feature>
<dbReference type="RefSeq" id="WP_316773951.1">
    <property type="nucleotide sequence ID" value="NZ_JASMWN010000003.1"/>
</dbReference>
<dbReference type="InterPro" id="IPR013858">
    <property type="entry name" value="Peptidase_M10B_C"/>
</dbReference>
<dbReference type="PANTHER" id="PTHR38340">
    <property type="entry name" value="S-LAYER PROTEIN"/>
    <property type="match status" value="1"/>
</dbReference>
<dbReference type="Proteomes" id="UP001255416">
    <property type="component" value="Unassembled WGS sequence"/>
</dbReference>
<evidence type="ECO:0000256" key="4">
    <source>
        <dbReference type="ARBA" id="ARBA00022525"/>
    </source>
</evidence>
<keyword evidence="5" id="KW-0677">Repeat</keyword>
<evidence type="ECO:0000256" key="1">
    <source>
        <dbReference type="ARBA" id="ARBA00001913"/>
    </source>
</evidence>
<evidence type="ECO:0000256" key="3">
    <source>
        <dbReference type="ARBA" id="ARBA00009490"/>
    </source>
</evidence>
<feature type="compositionally biased region" description="Basic and acidic residues" evidence="6">
    <location>
        <begin position="376"/>
        <end position="390"/>
    </location>
</feature>
<dbReference type="PANTHER" id="PTHR38340:SF1">
    <property type="entry name" value="S-LAYER PROTEIN"/>
    <property type="match status" value="1"/>
</dbReference>
<feature type="region of interest" description="Disordered" evidence="6">
    <location>
        <begin position="359"/>
        <end position="390"/>
    </location>
</feature>
<dbReference type="InterPro" id="IPR006026">
    <property type="entry name" value="Peptidase_Metallo"/>
</dbReference>
<organism evidence="8 9">
    <name type="scientific">Sedimentitalea todarodis</name>
    <dbReference type="NCBI Taxonomy" id="1631240"/>
    <lineage>
        <taxon>Bacteria</taxon>
        <taxon>Pseudomonadati</taxon>
        <taxon>Pseudomonadota</taxon>
        <taxon>Alphaproteobacteria</taxon>
        <taxon>Rhodobacterales</taxon>
        <taxon>Paracoccaceae</taxon>
        <taxon>Sedimentitalea</taxon>
    </lineage>
</organism>
<dbReference type="Gene3D" id="3.40.390.10">
    <property type="entry name" value="Collagenase (Catalytic Domain)"/>
    <property type="match status" value="1"/>
</dbReference>
<dbReference type="Gene3D" id="2.150.10.10">
    <property type="entry name" value="Serralysin-like metalloprotease, C-terminal"/>
    <property type="match status" value="2"/>
</dbReference>
<dbReference type="InterPro" id="IPR024079">
    <property type="entry name" value="MetalloPept_cat_dom_sf"/>
</dbReference>
<evidence type="ECO:0000256" key="2">
    <source>
        <dbReference type="ARBA" id="ARBA00004613"/>
    </source>
</evidence>
<reference evidence="9" key="1">
    <citation type="submission" date="2023-05" db="EMBL/GenBank/DDBJ databases">
        <title>Sedimentitalea sp. nov. JM2-8.</title>
        <authorList>
            <person name="Huang J."/>
        </authorList>
    </citation>
    <scope>NUCLEOTIDE SEQUENCE [LARGE SCALE GENOMIC DNA]</scope>
    <source>
        <strain evidence="9">KHS03</strain>
    </source>
</reference>
<keyword evidence="9" id="KW-1185">Reference proteome</keyword>
<evidence type="ECO:0000313" key="9">
    <source>
        <dbReference type="Proteomes" id="UP001255416"/>
    </source>
</evidence>
<gene>
    <name evidence="8" type="ORF">QO231_05070</name>
</gene>
<evidence type="ECO:0000259" key="7">
    <source>
        <dbReference type="SMART" id="SM00235"/>
    </source>
</evidence>